<proteinExistence type="predicted"/>
<name>A0A226E7W8_FOLCA</name>
<dbReference type="EMBL" id="LNIX01000005">
    <property type="protein sequence ID" value="OXA53549.1"/>
    <property type="molecule type" value="Genomic_DNA"/>
</dbReference>
<accession>A0A226E7W8</accession>
<protein>
    <submittedName>
        <fullName evidence="2">Periaxin</fullName>
    </submittedName>
</protein>
<sequence>METLEKAGNGLQVYTMPNANFFSIESVVNGSQLGTTIPGRISEGSLVVPVTANPAKLTWSADYCGIPEIDKMDEKGFILRNTRKNTIRRVSDTMDLVLCEDKRTGRICLQKSPEDAKSTNSLQKLDFDRAHKYFEWLPVRVINGNGAFLLKNLASGKCLQNMGVGAELALSSQDMENKSQWWHIINTDSSVHFDDLKNAGNPNQVRNLQLFILTDLNFPRIRHRPRFRSFHYNGRANHDFVKAISADQLPAPKKSESEDSNQDKNPQGRSFGFKMPSFDFPEMKMDMFPDMHFPTMNMANPMKMPDMSMSRKPVTKAPANNKPDIKASSMSFPNMMMPMWEAPNLSMPGMNVPAMNMKMPDFMSSKPVTKAPTNKKPDAKMPNMMMPKWEAPNLSMPGMNVPAMNMKIPDFMSSKPVTKAPTNKKPDAKMPNMMMPKWEAPNLSMPGMNVPAMNMKIPDFMSNKPVAKTPTNKKPDAKMPMWEAPNLSMPGMNVPAMNMKMPDFISNKPVTKAPTNKKPDPKASSMTFPNMMMSKWEAPNMKMPGMNVPAMNMKMPEFKIPDMSPPKIGRQPMKSKGGSLTSNASKVGDAAAFASDGDSGSEEMTQQMAKMQAEMEAMMGK</sequence>
<feature type="region of interest" description="Disordered" evidence="1">
    <location>
        <begin position="412"/>
        <end position="432"/>
    </location>
</feature>
<comment type="caution">
    <text evidence="2">The sequence shown here is derived from an EMBL/GenBank/DDBJ whole genome shotgun (WGS) entry which is preliminary data.</text>
</comment>
<keyword evidence="3" id="KW-1185">Reference proteome</keyword>
<reference evidence="2 3" key="1">
    <citation type="submission" date="2015-12" db="EMBL/GenBank/DDBJ databases">
        <title>The genome of Folsomia candida.</title>
        <authorList>
            <person name="Faddeeva A."/>
            <person name="Derks M.F."/>
            <person name="Anvar Y."/>
            <person name="Smit S."/>
            <person name="Van Straalen N."/>
            <person name="Roelofs D."/>
        </authorList>
    </citation>
    <scope>NUCLEOTIDE SEQUENCE [LARGE SCALE GENOMIC DNA]</scope>
    <source>
        <strain evidence="2 3">VU population</strain>
        <tissue evidence="2">Whole body</tissue>
    </source>
</reference>
<evidence type="ECO:0000313" key="2">
    <source>
        <dbReference type="EMBL" id="OXA53549.1"/>
    </source>
</evidence>
<evidence type="ECO:0000256" key="1">
    <source>
        <dbReference type="SAM" id="MobiDB-lite"/>
    </source>
</evidence>
<dbReference type="AlphaFoldDB" id="A0A226E7W8"/>
<dbReference type="Proteomes" id="UP000198287">
    <property type="component" value="Unassembled WGS sequence"/>
</dbReference>
<organism evidence="2 3">
    <name type="scientific">Folsomia candida</name>
    <name type="common">Springtail</name>
    <dbReference type="NCBI Taxonomy" id="158441"/>
    <lineage>
        <taxon>Eukaryota</taxon>
        <taxon>Metazoa</taxon>
        <taxon>Ecdysozoa</taxon>
        <taxon>Arthropoda</taxon>
        <taxon>Hexapoda</taxon>
        <taxon>Collembola</taxon>
        <taxon>Entomobryomorpha</taxon>
        <taxon>Isotomoidea</taxon>
        <taxon>Isotomidae</taxon>
        <taxon>Proisotominae</taxon>
        <taxon>Folsomia</taxon>
    </lineage>
</organism>
<gene>
    <name evidence="2" type="ORF">Fcan01_10745</name>
</gene>
<evidence type="ECO:0000313" key="3">
    <source>
        <dbReference type="Proteomes" id="UP000198287"/>
    </source>
</evidence>
<feature type="region of interest" description="Disordered" evidence="1">
    <location>
        <begin position="250"/>
        <end position="273"/>
    </location>
</feature>